<evidence type="ECO:0000313" key="14">
    <source>
        <dbReference type="Proteomes" id="UP000186922"/>
    </source>
</evidence>
<keyword evidence="6" id="KW-0862">Zinc</keyword>
<dbReference type="GO" id="GO:0005737">
    <property type="term" value="C:cytoplasm"/>
    <property type="evidence" value="ECO:0007669"/>
    <property type="project" value="TreeGrafter"/>
</dbReference>
<dbReference type="FunFam" id="3.40.140.10:FF:000021">
    <property type="entry name" value="Deoxycytidylate deaminase"/>
    <property type="match status" value="1"/>
</dbReference>
<dbReference type="PANTHER" id="PTHR11086:SF18">
    <property type="entry name" value="DEOXYCYTIDYLATE DEAMINASE"/>
    <property type="match status" value="1"/>
</dbReference>
<comment type="function">
    <text evidence="7">Supplies the nucleotide substrate for thymidylate synthetase.</text>
</comment>
<dbReference type="InterPro" id="IPR016193">
    <property type="entry name" value="Cytidine_deaminase-like"/>
</dbReference>
<evidence type="ECO:0000256" key="10">
    <source>
        <dbReference type="ARBA" id="ARBA00052978"/>
    </source>
</evidence>
<dbReference type="EC" id="3.5.4.12" evidence="8"/>
<dbReference type="PANTHER" id="PTHR11086">
    <property type="entry name" value="DEOXYCYTIDYLATE DEAMINASE-RELATED"/>
    <property type="match status" value="1"/>
</dbReference>
<evidence type="ECO:0000256" key="2">
    <source>
        <dbReference type="ARBA" id="ARBA00006576"/>
    </source>
</evidence>
<evidence type="ECO:0000313" key="13">
    <source>
        <dbReference type="EMBL" id="GAV05698.1"/>
    </source>
</evidence>
<dbReference type="AlphaFoldDB" id="A0A1D1W0R1"/>
<dbReference type="Gene3D" id="3.40.140.10">
    <property type="entry name" value="Cytidine Deaminase, domain 2"/>
    <property type="match status" value="1"/>
</dbReference>
<feature type="domain" description="CMP/dCMP-type deaminase" evidence="12">
    <location>
        <begin position="84"/>
        <end position="221"/>
    </location>
</feature>
<dbReference type="STRING" id="947166.A0A1D1W0R1"/>
<accession>A0A1D1W0R1</accession>
<evidence type="ECO:0000256" key="1">
    <source>
        <dbReference type="ARBA" id="ARBA00001947"/>
    </source>
</evidence>
<keyword evidence="5" id="KW-0378">Hydrolase</keyword>
<sequence length="247" mass="27490">MLYHMSCALCMSSKTLLLRSQSAVPLFSAGQVIFRNNPPSASAMSKDTLHSKIKTAEVVTAHPEPQNGGALDTRPVKKRENYISWEEYFMSVAFLSAQRSKDPSSQVGACIVDEENKIVGIGYNGMPTGCSDDELPWAREGLYLETKYPYVVHAEQNAIMNRNAASLKNCIVYVGLFPCNECAKLCIQAGIKEIVFVSDKYKDQEVFIASRRLLDMAGIKYRQFIPRSRSIVLNFDVIDPALFAAQT</sequence>
<dbReference type="CDD" id="cd01286">
    <property type="entry name" value="deoxycytidylate_deaminase"/>
    <property type="match status" value="1"/>
</dbReference>
<organism evidence="13 14">
    <name type="scientific">Ramazzottius varieornatus</name>
    <name type="common">Water bear</name>
    <name type="synonym">Tardigrade</name>
    <dbReference type="NCBI Taxonomy" id="947166"/>
    <lineage>
        <taxon>Eukaryota</taxon>
        <taxon>Metazoa</taxon>
        <taxon>Ecdysozoa</taxon>
        <taxon>Tardigrada</taxon>
        <taxon>Eutardigrada</taxon>
        <taxon>Parachela</taxon>
        <taxon>Hypsibioidea</taxon>
        <taxon>Ramazzottiidae</taxon>
        <taxon>Ramazzottius</taxon>
    </lineage>
</organism>
<dbReference type="GO" id="GO:0046872">
    <property type="term" value="F:metal ion binding"/>
    <property type="evidence" value="ECO:0007669"/>
    <property type="project" value="UniProtKB-KW"/>
</dbReference>
<name>A0A1D1W0R1_RAMVA</name>
<dbReference type="InterPro" id="IPR002125">
    <property type="entry name" value="CMP_dCMP_dom"/>
</dbReference>
<dbReference type="InterPro" id="IPR035105">
    <property type="entry name" value="Deoxycytidylate_deaminase_dom"/>
</dbReference>
<evidence type="ECO:0000256" key="3">
    <source>
        <dbReference type="ARBA" id="ARBA00022723"/>
    </source>
</evidence>
<evidence type="ECO:0000256" key="11">
    <source>
        <dbReference type="ARBA" id="ARBA00071625"/>
    </source>
</evidence>
<evidence type="ECO:0000256" key="4">
    <source>
        <dbReference type="ARBA" id="ARBA00022727"/>
    </source>
</evidence>
<comment type="caution">
    <text evidence="13">The sequence shown here is derived from an EMBL/GenBank/DDBJ whole genome shotgun (WGS) entry which is preliminary data.</text>
</comment>
<evidence type="ECO:0000256" key="5">
    <source>
        <dbReference type="ARBA" id="ARBA00022801"/>
    </source>
</evidence>
<dbReference type="EMBL" id="BDGG01000012">
    <property type="protein sequence ID" value="GAV05698.1"/>
    <property type="molecule type" value="Genomic_DNA"/>
</dbReference>
<keyword evidence="3" id="KW-0479">Metal-binding</keyword>
<evidence type="ECO:0000256" key="6">
    <source>
        <dbReference type="ARBA" id="ARBA00022833"/>
    </source>
</evidence>
<dbReference type="GO" id="GO:0004132">
    <property type="term" value="F:dCMP deaminase activity"/>
    <property type="evidence" value="ECO:0007669"/>
    <property type="project" value="UniProtKB-EC"/>
</dbReference>
<comment type="cofactor">
    <cofactor evidence="1">
        <name>Zn(2+)</name>
        <dbReference type="ChEBI" id="CHEBI:29105"/>
    </cofactor>
</comment>
<dbReference type="Pfam" id="PF00383">
    <property type="entry name" value="dCMP_cyt_deam_1"/>
    <property type="match status" value="1"/>
</dbReference>
<dbReference type="OrthoDB" id="6710946at2759"/>
<dbReference type="InterPro" id="IPR015517">
    <property type="entry name" value="dCMP_deaminase-rel"/>
</dbReference>
<evidence type="ECO:0000256" key="9">
    <source>
        <dbReference type="ARBA" id="ARBA00041763"/>
    </source>
</evidence>
<dbReference type="SUPFAM" id="SSF53927">
    <property type="entry name" value="Cytidine deaminase-like"/>
    <property type="match status" value="1"/>
</dbReference>
<evidence type="ECO:0000256" key="7">
    <source>
        <dbReference type="ARBA" id="ARBA00037036"/>
    </source>
</evidence>
<protein>
    <recommendedName>
        <fullName evidence="11">Probable deoxycytidylate deaminase</fullName>
        <ecNumber evidence="8">3.5.4.12</ecNumber>
    </recommendedName>
    <alternativeName>
        <fullName evidence="9">dCMP deaminase</fullName>
    </alternativeName>
</protein>
<reference evidence="13 14" key="1">
    <citation type="journal article" date="2016" name="Nat. Commun.">
        <title>Extremotolerant tardigrade genome and improved radiotolerance of human cultured cells by tardigrade-unique protein.</title>
        <authorList>
            <person name="Hashimoto T."/>
            <person name="Horikawa D.D."/>
            <person name="Saito Y."/>
            <person name="Kuwahara H."/>
            <person name="Kozuka-Hata H."/>
            <person name="Shin-I T."/>
            <person name="Minakuchi Y."/>
            <person name="Ohishi K."/>
            <person name="Motoyama A."/>
            <person name="Aizu T."/>
            <person name="Enomoto A."/>
            <person name="Kondo K."/>
            <person name="Tanaka S."/>
            <person name="Hara Y."/>
            <person name="Koshikawa S."/>
            <person name="Sagara H."/>
            <person name="Miura T."/>
            <person name="Yokobori S."/>
            <person name="Miyagawa K."/>
            <person name="Suzuki Y."/>
            <person name="Kubo T."/>
            <person name="Oyama M."/>
            <person name="Kohara Y."/>
            <person name="Fujiyama A."/>
            <person name="Arakawa K."/>
            <person name="Katayama T."/>
            <person name="Toyoda A."/>
            <person name="Kunieda T."/>
        </authorList>
    </citation>
    <scope>NUCLEOTIDE SEQUENCE [LARGE SCALE GENOMIC DNA]</scope>
    <source>
        <strain evidence="13 14">YOKOZUNA-1</strain>
    </source>
</reference>
<keyword evidence="4" id="KW-0545">Nucleotide biosynthesis</keyword>
<dbReference type="Proteomes" id="UP000186922">
    <property type="component" value="Unassembled WGS sequence"/>
</dbReference>
<evidence type="ECO:0000259" key="12">
    <source>
        <dbReference type="PROSITE" id="PS51747"/>
    </source>
</evidence>
<comment type="similarity">
    <text evidence="2">Belongs to the cytidine and deoxycytidylate deaminase family.</text>
</comment>
<keyword evidence="14" id="KW-1185">Reference proteome</keyword>
<dbReference type="GO" id="GO:0009165">
    <property type="term" value="P:nucleotide biosynthetic process"/>
    <property type="evidence" value="ECO:0007669"/>
    <property type="project" value="UniProtKB-KW"/>
</dbReference>
<comment type="catalytic activity">
    <reaction evidence="10">
        <text>dCMP + H2O + H(+) = dUMP + NH4(+)</text>
        <dbReference type="Rhea" id="RHEA:22924"/>
        <dbReference type="ChEBI" id="CHEBI:15377"/>
        <dbReference type="ChEBI" id="CHEBI:15378"/>
        <dbReference type="ChEBI" id="CHEBI:28938"/>
        <dbReference type="ChEBI" id="CHEBI:57566"/>
        <dbReference type="ChEBI" id="CHEBI:246422"/>
        <dbReference type="EC" id="3.5.4.12"/>
    </reaction>
</comment>
<proteinExistence type="inferred from homology"/>
<dbReference type="PROSITE" id="PS51747">
    <property type="entry name" value="CYT_DCMP_DEAMINASES_2"/>
    <property type="match status" value="1"/>
</dbReference>
<gene>
    <name evidence="13" type="primary">RvY_15790-1</name>
    <name evidence="13" type="synonym">RvY_15790.1</name>
    <name evidence="13" type="ORF">RvY_15790</name>
</gene>
<evidence type="ECO:0000256" key="8">
    <source>
        <dbReference type="ARBA" id="ARBA00038938"/>
    </source>
</evidence>